<gene>
    <name evidence="2" type="ORF">NITUZ_50014</name>
</gene>
<accession>V6AV82</accession>
<protein>
    <submittedName>
        <fullName evidence="2">SAM dependent methyltransferase</fullName>
    </submittedName>
</protein>
<feature type="domain" description="Methyltransferase type 11" evidence="1">
    <location>
        <begin position="63"/>
        <end position="156"/>
    </location>
</feature>
<keyword evidence="2" id="KW-0489">Methyltransferase</keyword>
<dbReference type="InterPro" id="IPR029063">
    <property type="entry name" value="SAM-dependent_MTases_sf"/>
</dbReference>
<evidence type="ECO:0000313" key="3">
    <source>
        <dbReference type="Proteomes" id="UP000018159"/>
    </source>
</evidence>
<dbReference type="GO" id="GO:0032259">
    <property type="term" value="P:methylation"/>
    <property type="evidence" value="ECO:0007669"/>
    <property type="project" value="UniProtKB-KW"/>
</dbReference>
<dbReference type="Proteomes" id="UP000018159">
    <property type="component" value="Unassembled WGS sequence"/>
</dbReference>
<dbReference type="EMBL" id="CBTY010000010">
    <property type="protein sequence ID" value="CDI06467.1"/>
    <property type="molecule type" value="Genomic_DNA"/>
</dbReference>
<dbReference type="CDD" id="cd02440">
    <property type="entry name" value="AdoMet_MTases"/>
    <property type="match status" value="1"/>
</dbReference>
<sequence length="296" mass="35124">MIVDKSSGFSVTEKAFSKKWSKYYTDFQSKKWYDFTEKWFLERFGWKNVSEFNKFLSSKKFILDAGTGIGNSAKRFSANPKSQVFAIDASDSIFFAQKKYGSIPNVHFIQADILQLPFKKNFFDFICSDQVLHHTKSTRLAFKKLVNHLKKKGVLSVYVYRKKGPLREFADDFIREKTTRMSEKDCLRFSEDMSMLGRELSKLKKTISIKRDIPILNIKAGKYDVQRFFYWNFIKCFWDQENDFKRSVGVNFDWYFPKFAWRHTPDEVKKWHKQFGLNIIHFQEIESGISTNGMKK</sequence>
<proteinExistence type="predicted"/>
<dbReference type="GO" id="GO:0008757">
    <property type="term" value="F:S-adenosylmethionine-dependent methyltransferase activity"/>
    <property type="evidence" value="ECO:0007669"/>
    <property type="project" value="InterPro"/>
</dbReference>
<dbReference type="STRING" id="1407055.NITUZ_50014"/>
<dbReference type="PANTHER" id="PTHR43861">
    <property type="entry name" value="TRANS-ACONITATE 2-METHYLTRANSFERASE-RELATED"/>
    <property type="match status" value="1"/>
</dbReference>
<evidence type="ECO:0000313" key="2">
    <source>
        <dbReference type="EMBL" id="CDI06467.1"/>
    </source>
</evidence>
<dbReference type="Pfam" id="PF08241">
    <property type="entry name" value="Methyltransf_11"/>
    <property type="match status" value="1"/>
</dbReference>
<dbReference type="SUPFAM" id="SSF53335">
    <property type="entry name" value="S-adenosyl-L-methionine-dependent methyltransferases"/>
    <property type="match status" value="1"/>
</dbReference>
<dbReference type="AlphaFoldDB" id="V6AV82"/>
<organism evidence="2 3">
    <name type="scientific">Candidatus Nitrosotenuis uzonensis</name>
    <dbReference type="NCBI Taxonomy" id="1407055"/>
    <lineage>
        <taxon>Archaea</taxon>
        <taxon>Nitrososphaerota</taxon>
        <taxon>Candidatus Nitrosotenuis</taxon>
    </lineage>
</organism>
<keyword evidence="2" id="KW-0808">Transferase</keyword>
<dbReference type="InterPro" id="IPR013216">
    <property type="entry name" value="Methyltransf_11"/>
</dbReference>
<name>V6AV82_9ARCH</name>
<dbReference type="Gene3D" id="3.40.50.150">
    <property type="entry name" value="Vaccinia Virus protein VP39"/>
    <property type="match status" value="1"/>
</dbReference>
<comment type="caution">
    <text evidence="2">The sequence shown here is derived from an EMBL/GenBank/DDBJ whole genome shotgun (WGS) entry which is preliminary data.</text>
</comment>
<reference evidence="2 3" key="1">
    <citation type="journal article" date="2013" name="PLoS ONE">
        <title>Enrichment and Genome Sequence of the Group I.1a Ammonia-Oxidizing Archaeon ?Ca. Nitrosotenuis uzonensis? Representing a Clade Globally.</title>
        <authorList>
            <person name="Lebedeva E.V."/>
            <person name="Hatzenpichler R."/>
            <person name="Pelletier E."/>
            <person name="Schuster N."/>
            <person name="Hauzmayer S."/>
            <person name="Bulaev A."/>
            <person name="Grigor'eva N.V."/>
            <person name="Galushko A."/>
            <person name="Schmid M."/>
            <person name="Palatinszky M."/>
            <person name="Le Paslier D."/>
            <person name="Daims H."/>
            <person name="Wagner M."/>
        </authorList>
    </citation>
    <scope>NUCLEOTIDE SEQUENCE [LARGE SCALE GENOMIC DNA]</scope>
    <source>
        <strain evidence="2 3">N4</strain>
    </source>
</reference>
<evidence type="ECO:0000259" key="1">
    <source>
        <dbReference type="Pfam" id="PF08241"/>
    </source>
</evidence>
<keyword evidence="3" id="KW-1185">Reference proteome</keyword>